<dbReference type="Proteomes" id="UP000193118">
    <property type="component" value="Unassembled WGS sequence"/>
</dbReference>
<dbReference type="OrthoDB" id="8611443at2"/>
<organism evidence="1 2">
    <name type="scientific">Neisseria dentiae</name>
    <dbReference type="NCBI Taxonomy" id="194197"/>
    <lineage>
        <taxon>Bacteria</taxon>
        <taxon>Pseudomonadati</taxon>
        <taxon>Pseudomonadota</taxon>
        <taxon>Betaproteobacteria</taxon>
        <taxon>Neisseriales</taxon>
        <taxon>Neisseriaceae</taxon>
        <taxon>Neisseria</taxon>
    </lineage>
</organism>
<accession>A0A1X3D2R2</accession>
<name>A0A1X3D2R2_9NEIS</name>
<keyword evidence="2" id="KW-1185">Reference proteome</keyword>
<evidence type="ECO:0000313" key="1">
    <source>
        <dbReference type="EMBL" id="OSI14219.1"/>
    </source>
</evidence>
<dbReference type="EMBL" id="MTBO01000040">
    <property type="protein sequence ID" value="OSI14219.1"/>
    <property type="molecule type" value="Genomic_DNA"/>
</dbReference>
<reference evidence="2" key="1">
    <citation type="submission" date="2017-01" db="EMBL/GenBank/DDBJ databases">
        <authorList>
            <person name="Wolfgang W.J."/>
            <person name="Cole J."/>
            <person name="Wroblewski D."/>
            <person name="Mcginnis J."/>
            <person name="Musser K.A."/>
        </authorList>
    </citation>
    <scope>NUCLEOTIDE SEQUENCE [LARGE SCALE GENOMIC DNA]</scope>
    <source>
        <strain evidence="2">DSM 19151</strain>
    </source>
</reference>
<protein>
    <submittedName>
        <fullName evidence="1">Uncharacterized protein</fullName>
    </submittedName>
</protein>
<sequence>MLKNRFTLLRHSYFNPLYLNEVSCNEDGTQKWYTHKKLRNAYNSLKCNLPYLFTSEQNKELCMPNTTNMLEGKFGELKTKKRCHAGMNEETK</sequence>
<proteinExistence type="predicted"/>
<dbReference type="AlphaFoldDB" id="A0A1X3D2R2"/>
<comment type="caution">
    <text evidence="1">The sequence shown here is derived from an EMBL/GenBank/DDBJ whole genome shotgun (WGS) entry which is preliminary data.</text>
</comment>
<dbReference type="STRING" id="194197.BWD09_11045"/>
<gene>
    <name evidence="1" type="ORF">BWD09_11045</name>
</gene>
<evidence type="ECO:0000313" key="2">
    <source>
        <dbReference type="Proteomes" id="UP000193118"/>
    </source>
</evidence>